<name>A0A0E1VPM6_BURPE</name>
<dbReference type="AlphaFoldDB" id="A0A0E1VPM6"/>
<sequence>MEQFPTSSTNPESARPNAQIRIMVELQNHSHLCAAYGKRFGVEAMRKLGWRAYRWGGSGMILTAIGDNRFIVALPARDSSPRTAERPVAESCLLALSGTPISHGGVHALAVVDVHAIDAESGQGSNRTREPADQLEPVPPAQHTAGWRNQYMSDMHAAVAFRQSLRSNLSYLSFQPIVRRNSAPAVLYEQALLSIVGDDDQSGEHPASIVAALERLGLARLFDYRVVHAVVARLLRTSDARLGCRISPRSAMLDVWWASLVDWLASHPCVARRFTVEIPCNTPVTRRAAALAFVRKLQTLGCSVAVTDFDTGGCSLEFALLARPQVVKISAGALRALPAGNSLAERLARLVRPCSSFDPQIVVEGVNDPHDLNVLEAVDAAWVQGLLQSAAVNGSRAEPLVVWQDQ</sequence>
<evidence type="ECO:0000259" key="2">
    <source>
        <dbReference type="PROSITE" id="PS50883"/>
    </source>
</evidence>
<dbReference type="Gene3D" id="3.20.20.450">
    <property type="entry name" value="EAL domain"/>
    <property type="match status" value="1"/>
</dbReference>
<proteinExistence type="predicted"/>
<dbReference type="SMART" id="SM00052">
    <property type="entry name" value="EAL"/>
    <property type="match status" value="1"/>
</dbReference>
<dbReference type="GO" id="GO:0071111">
    <property type="term" value="F:cyclic-guanylate-specific phosphodiesterase activity"/>
    <property type="evidence" value="ECO:0007669"/>
    <property type="project" value="InterPro"/>
</dbReference>
<dbReference type="InterPro" id="IPR050706">
    <property type="entry name" value="Cyclic-di-GMP_PDE-like"/>
</dbReference>
<gene>
    <name evidence="3" type="ORF">BURPS1710A_A0241</name>
</gene>
<dbReference type="RefSeq" id="WP_004528076.1">
    <property type="nucleotide sequence ID" value="NZ_CM000833.1"/>
</dbReference>
<organism evidence="3">
    <name type="scientific">Burkholderia pseudomallei 1710a</name>
    <dbReference type="NCBI Taxonomy" id="320371"/>
    <lineage>
        <taxon>Bacteria</taxon>
        <taxon>Pseudomonadati</taxon>
        <taxon>Pseudomonadota</taxon>
        <taxon>Betaproteobacteria</taxon>
        <taxon>Burkholderiales</taxon>
        <taxon>Burkholderiaceae</taxon>
        <taxon>Burkholderia</taxon>
        <taxon>pseudomallei group</taxon>
    </lineage>
</organism>
<evidence type="ECO:0000313" key="3">
    <source>
        <dbReference type="EMBL" id="EET02753.1"/>
    </source>
</evidence>
<dbReference type="InterPro" id="IPR001633">
    <property type="entry name" value="EAL_dom"/>
</dbReference>
<dbReference type="PANTHER" id="PTHR33121:SF23">
    <property type="entry name" value="CYCLIC DI-GMP PHOSPHODIESTERASE PDEB"/>
    <property type="match status" value="1"/>
</dbReference>
<dbReference type="InterPro" id="IPR035919">
    <property type="entry name" value="EAL_sf"/>
</dbReference>
<reference evidence="3" key="1">
    <citation type="submission" date="2009-05" db="EMBL/GenBank/DDBJ databases">
        <authorList>
            <person name="Harkins D.M."/>
            <person name="DeShazer D."/>
            <person name="Woods D.E."/>
            <person name="Brinkac L.M."/>
            <person name="Brown K.A."/>
            <person name="Hung G.C."/>
            <person name="Tuanyok A."/>
            <person name="Zhang B."/>
            <person name="Nierman W.C."/>
        </authorList>
    </citation>
    <scope>NUCLEOTIDE SEQUENCE [LARGE SCALE GENOMIC DNA]</scope>
    <source>
        <strain evidence="3">1710a</strain>
    </source>
</reference>
<dbReference type="PANTHER" id="PTHR33121">
    <property type="entry name" value="CYCLIC DI-GMP PHOSPHODIESTERASE PDEF"/>
    <property type="match status" value="1"/>
</dbReference>
<feature type="region of interest" description="Disordered" evidence="1">
    <location>
        <begin position="120"/>
        <end position="144"/>
    </location>
</feature>
<dbReference type="Pfam" id="PF00563">
    <property type="entry name" value="EAL"/>
    <property type="match status" value="1"/>
</dbReference>
<dbReference type="CDD" id="cd01948">
    <property type="entry name" value="EAL"/>
    <property type="match status" value="1"/>
</dbReference>
<dbReference type="EMBL" id="CM000833">
    <property type="protein sequence ID" value="EET02753.1"/>
    <property type="molecule type" value="Genomic_DNA"/>
</dbReference>
<dbReference type="PROSITE" id="PS50883">
    <property type="entry name" value="EAL"/>
    <property type="match status" value="1"/>
</dbReference>
<dbReference type="Proteomes" id="UP000001812">
    <property type="component" value="Chromosome II"/>
</dbReference>
<protein>
    <submittedName>
        <fullName evidence="3">Cyclic diguanylate phosphodiesterase</fullName>
    </submittedName>
</protein>
<accession>A0A0E1VPM6</accession>
<dbReference type="SUPFAM" id="SSF141868">
    <property type="entry name" value="EAL domain-like"/>
    <property type="match status" value="1"/>
</dbReference>
<evidence type="ECO:0000256" key="1">
    <source>
        <dbReference type="SAM" id="MobiDB-lite"/>
    </source>
</evidence>
<dbReference type="HOGENOM" id="CLU_798493_0_0_4"/>
<feature type="domain" description="EAL" evidence="2">
    <location>
        <begin position="154"/>
        <end position="405"/>
    </location>
</feature>